<dbReference type="OrthoDB" id="2087916at2"/>
<dbReference type="HOGENOM" id="CLU_2153051_0_0_9"/>
<accession>B1CAB5</accession>
<reference evidence="2" key="2">
    <citation type="submission" date="2013-08" db="EMBL/GenBank/DDBJ databases">
        <title>Draft genome sequence of Anaerofustis stercorihominis (DSM 17244).</title>
        <authorList>
            <person name="Sudarsanam P."/>
            <person name="Ley R."/>
            <person name="Guruge J."/>
            <person name="Turnbaugh P.J."/>
            <person name="Mahowald M."/>
            <person name="Liep D."/>
            <person name="Gordon J."/>
        </authorList>
    </citation>
    <scope>NUCLEOTIDE SEQUENCE</scope>
    <source>
        <strain evidence="2">DSM 17244</strain>
    </source>
</reference>
<proteinExistence type="predicted"/>
<evidence type="ECO:0000313" key="3">
    <source>
        <dbReference type="Proteomes" id="UP000005178"/>
    </source>
</evidence>
<sequence>MIENDLFDISNRLKEIDEGYFIVFNTNKNKYEVHNAFNKMGTFCFMVPYKHLDIRTYYYCLKTRIENSDKLIEEMNRKNKEKEKQNKKYFENEMKARAYDTRSIFMKEERM</sequence>
<evidence type="ECO:0000313" key="2">
    <source>
        <dbReference type="EMBL" id="EDS72626.1"/>
    </source>
</evidence>
<dbReference type="AlphaFoldDB" id="B1CAB5"/>
<dbReference type="STRING" id="445971.ANASTE_02357"/>
<gene>
    <name evidence="2" type="ORF">ANASTE_02357</name>
</gene>
<name>B1CAB5_9FIRM</name>
<dbReference type="EMBL" id="ABIL02000006">
    <property type="protein sequence ID" value="EDS72626.1"/>
    <property type="molecule type" value="Genomic_DNA"/>
</dbReference>
<comment type="caution">
    <text evidence="2">The sequence shown here is derived from an EMBL/GenBank/DDBJ whole genome shotgun (WGS) entry which is preliminary data.</text>
</comment>
<reference evidence="2" key="1">
    <citation type="submission" date="2008-01" db="EMBL/GenBank/DDBJ databases">
        <authorList>
            <person name="Fulton L."/>
            <person name="Clifton S."/>
            <person name="Fulton B."/>
            <person name="Xu J."/>
            <person name="Minx P."/>
            <person name="Pepin K.H."/>
            <person name="Johnson M."/>
            <person name="Thiruvilangam P."/>
            <person name="Bhonagiri V."/>
            <person name="Nash W.E."/>
            <person name="Mardis E.R."/>
            <person name="Wilson R.K."/>
        </authorList>
    </citation>
    <scope>NUCLEOTIDE SEQUENCE [LARGE SCALE GENOMIC DNA]</scope>
    <source>
        <strain evidence="2">DSM 17244</strain>
    </source>
</reference>
<organism evidence="2 3">
    <name type="scientific">Anaerofustis stercorihominis DSM 17244</name>
    <dbReference type="NCBI Taxonomy" id="445971"/>
    <lineage>
        <taxon>Bacteria</taxon>
        <taxon>Bacillati</taxon>
        <taxon>Bacillota</taxon>
        <taxon>Clostridia</taxon>
        <taxon>Eubacteriales</taxon>
        <taxon>Eubacteriaceae</taxon>
        <taxon>Anaerofustis</taxon>
    </lineage>
</organism>
<evidence type="ECO:0000256" key="1">
    <source>
        <dbReference type="SAM" id="Coils"/>
    </source>
</evidence>
<dbReference type="eggNOG" id="ENOG502ZS21">
    <property type="taxonomic scope" value="Bacteria"/>
</dbReference>
<keyword evidence="1" id="KW-0175">Coiled coil</keyword>
<keyword evidence="3" id="KW-1185">Reference proteome</keyword>
<dbReference type="Proteomes" id="UP000005178">
    <property type="component" value="Unassembled WGS sequence"/>
</dbReference>
<protein>
    <submittedName>
        <fullName evidence="2">Uncharacterized protein</fullName>
    </submittedName>
</protein>
<feature type="coiled-coil region" evidence="1">
    <location>
        <begin position="65"/>
        <end position="92"/>
    </location>
</feature>